<proteinExistence type="predicted"/>
<dbReference type="PANTHER" id="PTHR12243">
    <property type="entry name" value="MADF DOMAIN TRANSCRIPTION FACTOR"/>
    <property type="match status" value="1"/>
</dbReference>
<gene>
    <name evidence="3" type="ORF">HHI36_014714</name>
</gene>
<accession>A0ABD2N4E7</accession>
<reference evidence="3 4" key="1">
    <citation type="journal article" date="2021" name="BMC Biol.">
        <title>Horizontally acquired antibacterial genes associated with adaptive radiation of ladybird beetles.</title>
        <authorList>
            <person name="Li H.S."/>
            <person name="Tang X.F."/>
            <person name="Huang Y.H."/>
            <person name="Xu Z.Y."/>
            <person name="Chen M.L."/>
            <person name="Du X.Y."/>
            <person name="Qiu B.Y."/>
            <person name="Chen P.T."/>
            <person name="Zhang W."/>
            <person name="Slipinski A."/>
            <person name="Escalona H.E."/>
            <person name="Waterhouse R.M."/>
            <person name="Zwick A."/>
            <person name="Pang H."/>
        </authorList>
    </citation>
    <scope>NUCLEOTIDE SEQUENCE [LARGE SCALE GENOMIC DNA]</scope>
    <source>
        <strain evidence="3">SYSU2018</strain>
    </source>
</reference>
<feature type="region of interest" description="Disordered" evidence="1">
    <location>
        <begin position="101"/>
        <end position="163"/>
    </location>
</feature>
<dbReference type="SMART" id="SM00595">
    <property type="entry name" value="MADF"/>
    <property type="match status" value="1"/>
</dbReference>
<keyword evidence="4" id="KW-1185">Reference proteome</keyword>
<feature type="compositionally biased region" description="Basic and acidic residues" evidence="1">
    <location>
        <begin position="150"/>
        <end position="163"/>
    </location>
</feature>
<dbReference type="InterPro" id="IPR039353">
    <property type="entry name" value="TF_Adf1"/>
</dbReference>
<dbReference type="AlphaFoldDB" id="A0ABD2N4E7"/>
<dbReference type="PROSITE" id="PS51029">
    <property type="entry name" value="MADF"/>
    <property type="match status" value="1"/>
</dbReference>
<feature type="compositionally biased region" description="Polar residues" evidence="1">
    <location>
        <begin position="110"/>
        <end position="135"/>
    </location>
</feature>
<dbReference type="PANTHER" id="PTHR12243:SF67">
    <property type="entry name" value="COREPRESSOR OF PANGOLIN, ISOFORM A-RELATED"/>
    <property type="match status" value="1"/>
</dbReference>
<name>A0ABD2N4E7_9CUCU</name>
<dbReference type="Pfam" id="PF10545">
    <property type="entry name" value="MADF_DNA_bdg"/>
    <property type="match status" value="1"/>
</dbReference>
<evidence type="ECO:0000256" key="1">
    <source>
        <dbReference type="SAM" id="MobiDB-lite"/>
    </source>
</evidence>
<feature type="domain" description="MADF" evidence="2">
    <location>
        <begin position="7"/>
        <end position="95"/>
    </location>
</feature>
<evidence type="ECO:0000313" key="3">
    <source>
        <dbReference type="EMBL" id="KAL3273260.1"/>
    </source>
</evidence>
<evidence type="ECO:0000313" key="4">
    <source>
        <dbReference type="Proteomes" id="UP001516400"/>
    </source>
</evidence>
<sequence length="163" mass="18804">MSDQTEMLIESVRKYPILIHTSHENYENAFRKAEACNEIGEQRNMTVDAAKTKWKNLRDSYMKFKEGSKGETGQVKKYCRWPLNRHMPFIDVTFLYRQHSSNKPEDIQSENDIPSSVGTSASPVVNNNDTPSLSQMLPPAQPKKNSKYRRVSEDSDMVDKIMN</sequence>
<organism evidence="3 4">
    <name type="scientific">Cryptolaemus montrouzieri</name>
    <dbReference type="NCBI Taxonomy" id="559131"/>
    <lineage>
        <taxon>Eukaryota</taxon>
        <taxon>Metazoa</taxon>
        <taxon>Ecdysozoa</taxon>
        <taxon>Arthropoda</taxon>
        <taxon>Hexapoda</taxon>
        <taxon>Insecta</taxon>
        <taxon>Pterygota</taxon>
        <taxon>Neoptera</taxon>
        <taxon>Endopterygota</taxon>
        <taxon>Coleoptera</taxon>
        <taxon>Polyphaga</taxon>
        <taxon>Cucujiformia</taxon>
        <taxon>Coccinelloidea</taxon>
        <taxon>Coccinellidae</taxon>
        <taxon>Scymninae</taxon>
        <taxon>Scymnini</taxon>
        <taxon>Cryptolaemus</taxon>
    </lineage>
</organism>
<dbReference type="Proteomes" id="UP001516400">
    <property type="component" value="Unassembled WGS sequence"/>
</dbReference>
<protein>
    <recommendedName>
        <fullName evidence="2">MADF domain-containing protein</fullName>
    </recommendedName>
</protein>
<dbReference type="InterPro" id="IPR006578">
    <property type="entry name" value="MADF-dom"/>
</dbReference>
<dbReference type="EMBL" id="JABFTP020000062">
    <property type="protein sequence ID" value="KAL3273260.1"/>
    <property type="molecule type" value="Genomic_DNA"/>
</dbReference>
<evidence type="ECO:0000259" key="2">
    <source>
        <dbReference type="PROSITE" id="PS51029"/>
    </source>
</evidence>
<comment type="caution">
    <text evidence="3">The sequence shown here is derived from an EMBL/GenBank/DDBJ whole genome shotgun (WGS) entry which is preliminary data.</text>
</comment>